<evidence type="ECO:0000256" key="3">
    <source>
        <dbReference type="ARBA" id="ARBA00012929"/>
    </source>
</evidence>
<evidence type="ECO:0000256" key="6">
    <source>
        <dbReference type="RuleBase" id="RU364082"/>
    </source>
</evidence>
<evidence type="ECO:0000256" key="1">
    <source>
        <dbReference type="ARBA" id="ARBA00004781"/>
    </source>
</evidence>
<gene>
    <name evidence="8" type="ORF">ACFSKU_05675</name>
</gene>
<dbReference type="Proteomes" id="UP001597369">
    <property type="component" value="Unassembled WGS sequence"/>
</dbReference>
<name>A0ABW4WW10_9BACT</name>
<comment type="similarity">
    <text evidence="2 6">Belongs to the dTDP-4-dehydrorhamnose reductase family.</text>
</comment>
<feature type="domain" description="RmlD-like substrate binding" evidence="7">
    <location>
        <begin position="448"/>
        <end position="702"/>
    </location>
</feature>
<dbReference type="Gene3D" id="3.20.20.80">
    <property type="entry name" value="Glycosidases"/>
    <property type="match status" value="1"/>
</dbReference>
<comment type="pathway">
    <text evidence="1 6">Carbohydrate biosynthesis; dTDP-L-rhamnose biosynthesis.</text>
</comment>
<comment type="catalytic activity">
    <reaction evidence="5">
        <text>dTDP-beta-L-rhamnose + NADP(+) = dTDP-4-dehydro-beta-L-rhamnose + NADPH + H(+)</text>
        <dbReference type="Rhea" id="RHEA:21796"/>
        <dbReference type="ChEBI" id="CHEBI:15378"/>
        <dbReference type="ChEBI" id="CHEBI:57510"/>
        <dbReference type="ChEBI" id="CHEBI:57783"/>
        <dbReference type="ChEBI" id="CHEBI:58349"/>
        <dbReference type="ChEBI" id="CHEBI:62830"/>
        <dbReference type="EC" id="1.1.1.133"/>
    </reaction>
</comment>
<comment type="function">
    <text evidence="6">Catalyzes the reduction of dTDP-6-deoxy-L-lyxo-4-hexulose to yield dTDP-L-rhamnose.</text>
</comment>
<dbReference type="InterPro" id="IPR017853">
    <property type="entry name" value="GH"/>
</dbReference>
<comment type="caution">
    <text evidence="8">The sequence shown here is derived from an EMBL/GenBank/DDBJ whole genome shotgun (WGS) entry which is preliminary data.</text>
</comment>
<evidence type="ECO:0000313" key="9">
    <source>
        <dbReference type="Proteomes" id="UP001597369"/>
    </source>
</evidence>
<keyword evidence="6" id="KW-0521">NADP</keyword>
<dbReference type="InterPro" id="IPR005913">
    <property type="entry name" value="dTDP_dehydrorham_reduct"/>
</dbReference>
<evidence type="ECO:0000313" key="8">
    <source>
        <dbReference type="EMBL" id="MFD2066366.1"/>
    </source>
</evidence>
<dbReference type="InterPro" id="IPR036291">
    <property type="entry name" value="NAD(P)-bd_dom_sf"/>
</dbReference>
<proteinExistence type="inferred from homology"/>
<dbReference type="PANTHER" id="PTHR10491:SF4">
    <property type="entry name" value="METHIONINE ADENOSYLTRANSFERASE 2 SUBUNIT BETA"/>
    <property type="match status" value="1"/>
</dbReference>
<evidence type="ECO:0000259" key="7">
    <source>
        <dbReference type="Pfam" id="PF04321"/>
    </source>
</evidence>
<dbReference type="EMBL" id="JBHUHV010000018">
    <property type="protein sequence ID" value="MFD2066366.1"/>
    <property type="molecule type" value="Genomic_DNA"/>
</dbReference>
<dbReference type="RefSeq" id="WP_229961179.1">
    <property type="nucleotide sequence ID" value="NZ_JAJJWI010000010.1"/>
</dbReference>
<accession>A0ABW4WW10</accession>
<dbReference type="Gene3D" id="3.40.50.720">
    <property type="entry name" value="NAD(P)-binding Rossmann-like Domain"/>
    <property type="match status" value="1"/>
</dbReference>
<dbReference type="SUPFAM" id="SSF51735">
    <property type="entry name" value="NAD(P)-binding Rossmann-fold domains"/>
    <property type="match status" value="1"/>
</dbReference>
<dbReference type="SUPFAM" id="SSF51445">
    <property type="entry name" value="(Trans)glycosidases"/>
    <property type="match status" value="1"/>
</dbReference>
<evidence type="ECO:0000256" key="4">
    <source>
        <dbReference type="ARBA" id="ARBA00017099"/>
    </source>
</evidence>
<dbReference type="InterPro" id="IPR001360">
    <property type="entry name" value="Glyco_hydro_1"/>
</dbReference>
<keyword evidence="6" id="KW-0560">Oxidoreductase</keyword>
<dbReference type="Pfam" id="PF04321">
    <property type="entry name" value="RmlD_sub_bind"/>
    <property type="match status" value="1"/>
</dbReference>
<dbReference type="Gene3D" id="3.90.25.10">
    <property type="entry name" value="UDP-galactose 4-epimerase, domain 1"/>
    <property type="match status" value="1"/>
</dbReference>
<protein>
    <recommendedName>
        <fullName evidence="4 6">dTDP-4-dehydrorhamnose reductase</fullName>
        <ecNumber evidence="3 6">1.1.1.133</ecNumber>
    </recommendedName>
</protein>
<dbReference type="Pfam" id="PF00232">
    <property type="entry name" value="Glyco_hydro_1"/>
    <property type="match status" value="1"/>
</dbReference>
<keyword evidence="9" id="KW-1185">Reference proteome</keyword>
<dbReference type="InterPro" id="IPR029903">
    <property type="entry name" value="RmlD-like-bd"/>
</dbReference>
<dbReference type="EC" id="1.1.1.133" evidence="3 6"/>
<evidence type="ECO:0000256" key="5">
    <source>
        <dbReference type="ARBA" id="ARBA00048200"/>
    </source>
</evidence>
<organism evidence="8 9">
    <name type="scientific">Pontibacter silvestris</name>
    <dbReference type="NCBI Taxonomy" id="2305183"/>
    <lineage>
        <taxon>Bacteria</taxon>
        <taxon>Pseudomonadati</taxon>
        <taxon>Bacteroidota</taxon>
        <taxon>Cytophagia</taxon>
        <taxon>Cytophagales</taxon>
        <taxon>Hymenobacteraceae</taxon>
        <taxon>Pontibacter</taxon>
    </lineage>
</organism>
<dbReference type="PANTHER" id="PTHR10491">
    <property type="entry name" value="DTDP-4-DEHYDRORHAMNOSE REDUCTASE"/>
    <property type="match status" value="1"/>
</dbReference>
<reference evidence="9" key="1">
    <citation type="journal article" date="2019" name="Int. J. Syst. Evol. Microbiol.">
        <title>The Global Catalogue of Microorganisms (GCM) 10K type strain sequencing project: providing services to taxonomists for standard genome sequencing and annotation.</title>
        <authorList>
            <consortium name="The Broad Institute Genomics Platform"/>
            <consortium name="The Broad Institute Genome Sequencing Center for Infectious Disease"/>
            <person name="Wu L."/>
            <person name="Ma J."/>
        </authorList>
    </citation>
    <scope>NUCLEOTIDE SEQUENCE [LARGE SCALE GENOMIC DNA]</scope>
    <source>
        <strain evidence="9">JCM 16545</strain>
    </source>
</reference>
<dbReference type="CDD" id="cd05254">
    <property type="entry name" value="dTDP_HR_like_SDR_e"/>
    <property type="match status" value="1"/>
</dbReference>
<sequence length="732" mass="82844">MGVNSQCVEVWGGVECTFNRVKDLYFDQLQYADHYSRQSDLELFADLGIKKIRYPVIWEKHQPRSNTEIDWRLTENNLNKLRELNVHPIAGLVHHGSGPVYAPIHTDKFATGLASYALKVAEKFPWLEYYTPINEPLTTSRFCGLYGIWYPHHKENTSFLRLLINECKATVLAMQAIRTVNSAAKLVQTEDLGKTYSTPLLKYQADFENERRWLGFDLISGKIDSEHPLWPYLMWSGIKPKELAFFQENNCPIDILGFNYYPTSERFLDENLEKYPLHTHGGNHKHQYADVEAVRVNMQQEHGISVLLREAWHRFKTPMAVTEVHLGCTREEQLRWIKEIWDNACQLKEEGVDIRAITAWAMLGSYGWSNLLADENQNIAYEPGLFDLRSGKPRATALAKLIKGIATGQQFRHPVLEEKGWWKKEARILYSQSTVSKANYPLKSSQPLLIIGKTGTLGNAFARLCYLRGIHYELLRREELDITDEAQAESVIAAKKPWAVVNAAGYVKVDEAETNYSDCYSANTLGPANLALLANKYQFKLLTFSSDLVFNGQKKSFYTESDPVSALNVFGKTQEQAEKLVTERDPSALIIRTSALFGPWDSDNFVMKVLSSLKEQKVIAAANDLYISPTYIPDLVHASLDLLLDGECGIWHLANVGETTYASLASEVARLAGFDSGLVESVPVKQLGYKAVRPIYSVLGSERGLMLPSLEDAISRLFIEQEVIEQSPILSV</sequence>
<evidence type="ECO:0000256" key="2">
    <source>
        <dbReference type="ARBA" id="ARBA00010944"/>
    </source>
</evidence>